<dbReference type="Proteomes" id="UP000198323">
    <property type="component" value="Unassembled WGS sequence"/>
</dbReference>
<accession>A0A226MJI6</accession>
<name>A0A226MJI6_CALSU</name>
<reference evidence="1 2" key="1">
    <citation type="submission" date="2016-07" db="EMBL/GenBank/DDBJ databases">
        <title>Disparate Historic Effective Population Sizes Predicted by Modern Levels of Genome Diversity for the Scaled Quail (Callipepla squamata) and the Northern Bobwhite (Colinus virginianus): Inferences from First and Second Generation Draft Genome Assemblies for Sympatric New World Quail.</title>
        <authorList>
            <person name="Oldeschulte D.L."/>
            <person name="Halley Y.A."/>
            <person name="Bhattarai E.K."/>
            <person name="Brashear W.A."/>
            <person name="Hill J."/>
            <person name="Metz R.P."/>
            <person name="Johnson C.D."/>
            <person name="Rollins D."/>
            <person name="Peterson M.J."/>
            <person name="Bickhart D.M."/>
            <person name="Decker J.E."/>
            <person name="Seabury C.M."/>
        </authorList>
    </citation>
    <scope>NUCLEOTIDE SEQUENCE [LARGE SCALE GENOMIC DNA]</scope>
    <source>
        <strain evidence="1 2">Texas</strain>
        <tissue evidence="1">Leg muscle</tissue>
    </source>
</reference>
<evidence type="ECO:0000313" key="1">
    <source>
        <dbReference type="EMBL" id="OXB55476.1"/>
    </source>
</evidence>
<keyword evidence="2" id="KW-1185">Reference proteome</keyword>
<proteinExistence type="predicted"/>
<protein>
    <submittedName>
        <fullName evidence="1">Uncharacterized protein</fullName>
    </submittedName>
</protein>
<evidence type="ECO:0000313" key="2">
    <source>
        <dbReference type="Proteomes" id="UP000198323"/>
    </source>
</evidence>
<dbReference type="STRING" id="9009.A0A226MJI6"/>
<sequence>MPSLPNEGVKTLFFKDNHGSAPVSLRSELPYQSTIKRKVRKKKNGVITANVAGTKYEIGRKLHILFSS</sequence>
<dbReference type="EMBL" id="MCFN01000742">
    <property type="protein sequence ID" value="OXB55476.1"/>
    <property type="molecule type" value="Genomic_DNA"/>
</dbReference>
<organism evidence="1 2">
    <name type="scientific">Callipepla squamata</name>
    <name type="common">Scaled quail</name>
    <dbReference type="NCBI Taxonomy" id="9009"/>
    <lineage>
        <taxon>Eukaryota</taxon>
        <taxon>Metazoa</taxon>
        <taxon>Chordata</taxon>
        <taxon>Craniata</taxon>
        <taxon>Vertebrata</taxon>
        <taxon>Euteleostomi</taxon>
        <taxon>Archelosauria</taxon>
        <taxon>Archosauria</taxon>
        <taxon>Dinosauria</taxon>
        <taxon>Saurischia</taxon>
        <taxon>Theropoda</taxon>
        <taxon>Coelurosauria</taxon>
        <taxon>Aves</taxon>
        <taxon>Neognathae</taxon>
        <taxon>Galloanserae</taxon>
        <taxon>Galliformes</taxon>
        <taxon>Odontophoridae</taxon>
        <taxon>Callipepla</taxon>
    </lineage>
</organism>
<dbReference type="OrthoDB" id="8933420at2759"/>
<comment type="caution">
    <text evidence="1">The sequence shown here is derived from an EMBL/GenBank/DDBJ whole genome shotgun (WGS) entry which is preliminary data.</text>
</comment>
<gene>
    <name evidence="1" type="ORF">ASZ78_012908</name>
</gene>
<dbReference type="AlphaFoldDB" id="A0A226MJI6"/>